<evidence type="ECO:0000256" key="5">
    <source>
        <dbReference type="ARBA" id="ARBA00033748"/>
    </source>
</evidence>
<evidence type="ECO:0000256" key="3">
    <source>
        <dbReference type="ARBA" id="ARBA00023002"/>
    </source>
</evidence>
<dbReference type="PANTHER" id="PTHR30011">
    <property type="entry name" value="ALKANESULFONATE MONOOXYGENASE-RELATED"/>
    <property type="match status" value="1"/>
</dbReference>
<dbReference type="AlphaFoldDB" id="A0A5B8HHJ9"/>
<dbReference type="InterPro" id="IPR036661">
    <property type="entry name" value="Luciferase-like_sf"/>
</dbReference>
<sequence>MQTANPMMKLGAFWYPTGYHIAAWRHPDVPANAGVNIEHCIAFAQQAEQAAFDFIFLADSLAVKGDDWNVLSKGAHRYVGQFEPLTLISALSTVTTRIGLVASATTTYNSPYMLARQFASLAHLSKGRVGWNLVTSQNPFEAGNFGLENHPDHHQRYQRAEEFFDVVKGLWQSWDEDAFCYDKVQGTFFNVDGLHILNHQGEYFRVKGPLNVPACPGGNPVIVQAGASDAGRRLATRTSEVIFSAQHDFASAKDFYQDIHQRAAAIERSAPLIMTGLFPFVGRSTQEAQEKFEQLQALIDDDVSLALLQVQLGGVDLSSFSLDAPLPPLPASNASHSRRHLLIELARRERYTLRQLCRHVAGARGHWQLVGTASQIADEMEYWFRQNATDGFNIMSPWLPGGFNDFTQWVVPELRRRGLFRQEYTGRTLREHLTS</sequence>
<evidence type="ECO:0000259" key="7">
    <source>
        <dbReference type="Pfam" id="PF00296"/>
    </source>
</evidence>
<evidence type="ECO:0000256" key="2">
    <source>
        <dbReference type="ARBA" id="ARBA00022643"/>
    </source>
</evidence>
<evidence type="ECO:0000256" key="6">
    <source>
        <dbReference type="PIRSR" id="PIRSR000337-1"/>
    </source>
</evidence>
<feature type="binding site" evidence="6">
    <location>
        <position position="59"/>
    </location>
    <ligand>
        <name>FMN</name>
        <dbReference type="ChEBI" id="CHEBI:58210"/>
    </ligand>
</feature>
<dbReference type="GO" id="GO:0016705">
    <property type="term" value="F:oxidoreductase activity, acting on paired donors, with incorporation or reduction of molecular oxygen"/>
    <property type="evidence" value="ECO:0007669"/>
    <property type="project" value="InterPro"/>
</dbReference>
<keyword evidence="9" id="KW-1185">Reference proteome</keyword>
<organism evidence="8 9">
    <name type="scientific">Dickeya poaceiphila</name>
    <dbReference type="NCBI Taxonomy" id="568768"/>
    <lineage>
        <taxon>Bacteria</taxon>
        <taxon>Pseudomonadati</taxon>
        <taxon>Pseudomonadota</taxon>
        <taxon>Gammaproteobacteria</taxon>
        <taxon>Enterobacterales</taxon>
        <taxon>Pectobacteriaceae</taxon>
        <taxon>Dickeya</taxon>
    </lineage>
</organism>
<evidence type="ECO:0000313" key="8">
    <source>
        <dbReference type="EMBL" id="QDX29056.1"/>
    </source>
</evidence>
<proteinExistence type="inferred from homology"/>
<feature type="binding site" evidence="6">
    <location>
        <position position="153"/>
    </location>
    <ligand>
        <name>FMN</name>
        <dbReference type="ChEBI" id="CHEBI:58210"/>
    </ligand>
</feature>
<keyword evidence="1 6" id="KW-0285">Flavoprotein</keyword>
<keyword evidence="4" id="KW-0503">Monooxygenase</keyword>
<accession>A0A5B8HHJ9</accession>
<comment type="similarity">
    <text evidence="5">Belongs to the NtaA/SnaA/DszA monooxygenase family.</text>
</comment>
<reference evidence="8 9" key="1">
    <citation type="journal article" date="2019" name="Environ. Microbiol.">
        <title>The phytopathogenic nature of Dickeya aquatica 174/2 and the dynamic early evolution of Dickeya pathogenicity.</title>
        <authorList>
            <person name="Duprey A."/>
            <person name="Taib N."/>
            <person name="Leonard S."/>
            <person name="Garin T."/>
            <person name="Flandrois J.P."/>
            <person name="Nasser W."/>
            <person name="Brochier-Armanet C."/>
            <person name="Reverchon S."/>
        </authorList>
    </citation>
    <scope>NUCLEOTIDE SEQUENCE [LARGE SCALE GENOMIC DNA]</scope>
    <source>
        <strain evidence="8 9">NCPPB 569</strain>
    </source>
</reference>
<evidence type="ECO:0000256" key="1">
    <source>
        <dbReference type="ARBA" id="ARBA00022630"/>
    </source>
</evidence>
<dbReference type="SUPFAM" id="SSF51679">
    <property type="entry name" value="Bacterial luciferase-like"/>
    <property type="match status" value="1"/>
</dbReference>
<gene>
    <name evidence="8" type="ORF">Dpoa569_0000763</name>
</gene>
<dbReference type="OrthoDB" id="6133319at2"/>
<dbReference type="CDD" id="cd01095">
    <property type="entry name" value="Nitrilotriacetate_monoxgenase"/>
    <property type="match status" value="1"/>
</dbReference>
<dbReference type="NCBIfam" id="TIGR03860">
    <property type="entry name" value="FMN_nitrolo"/>
    <property type="match status" value="1"/>
</dbReference>
<dbReference type="InterPro" id="IPR051260">
    <property type="entry name" value="Diverse_substr_monoxygenases"/>
</dbReference>
<dbReference type="GO" id="GO:0004497">
    <property type="term" value="F:monooxygenase activity"/>
    <property type="evidence" value="ECO:0007669"/>
    <property type="project" value="UniProtKB-KW"/>
</dbReference>
<dbReference type="KEGG" id="dic:Dpoa569_0000763"/>
<keyword evidence="3" id="KW-0560">Oxidoreductase</keyword>
<dbReference type="PIRSF" id="PIRSF000337">
    <property type="entry name" value="NTA_MOA"/>
    <property type="match status" value="1"/>
</dbReference>
<keyword evidence="2 6" id="KW-0288">FMN</keyword>
<dbReference type="Proteomes" id="UP000320591">
    <property type="component" value="Chromosome"/>
</dbReference>
<protein>
    <submittedName>
        <fullName evidence="8">LLM class flavin-dependent oxidoreductase</fullName>
    </submittedName>
</protein>
<evidence type="ECO:0000256" key="4">
    <source>
        <dbReference type="ARBA" id="ARBA00023033"/>
    </source>
</evidence>
<dbReference type="RefSeq" id="WP_042872565.1">
    <property type="nucleotide sequence ID" value="NZ_CM001975.1"/>
</dbReference>
<feature type="binding site" evidence="6">
    <location>
        <position position="157"/>
    </location>
    <ligand>
        <name>FMN</name>
        <dbReference type="ChEBI" id="CHEBI:58210"/>
    </ligand>
</feature>
<dbReference type="PANTHER" id="PTHR30011:SF16">
    <property type="entry name" value="C2H2 FINGER DOMAIN TRANSCRIPTION FACTOR (EUROFUNG)-RELATED"/>
    <property type="match status" value="1"/>
</dbReference>
<dbReference type="Pfam" id="PF00296">
    <property type="entry name" value="Bac_luciferase"/>
    <property type="match status" value="1"/>
</dbReference>
<dbReference type="STRING" id="568768.GCA_000406125_03206"/>
<evidence type="ECO:0000313" key="9">
    <source>
        <dbReference type="Proteomes" id="UP000320591"/>
    </source>
</evidence>
<dbReference type="InterPro" id="IPR011251">
    <property type="entry name" value="Luciferase-like_dom"/>
</dbReference>
<dbReference type="Gene3D" id="3.20.20.30">
    <property type="entry name" value="Luciferase-like domain"/>
    <property type="match status" value="1"/>
</dbReference>
<feature type="domain" description="Luciferase-like" evidence="7">
    <location>
        <begin position="28"/>
        <end position="383"/>
    </location>
</feature>
<name>A0A5B8HHJ9_9GAMM</name>
<dbReference type="EMBL" id="CP042220">
    <property type="protein sequence ID" value="QDX29056.1"/>
    <property type="molecule type" value="Genomic_DNA"/>
</dbReference>
<dbReference type="InterPro" id="IPR016215">
    <property type="entry name" value="NTA_MOA"/>
</dbReference>
<feature type="binding site" evidence="6">
    <location>
        <position position="228"/>
    </location>
    <ligand>
        <name>FMN</name>
        <dbReference type="ChEBI" id="CHEBI:58210"/>
    </ligand>
</feature>